<accession>A0A2S8BQ19</accession>
<dbReference type="EC" id="1.3.1.-" evidence="3"/>
<dbReference type="Pfam" id="PF00107">
    <property type="entry name" value="ADH_zinc_N"/>
    <property type="match status" value="1"/>
</dbReference>
<dbReference type="SMART" id="SM00829">
    <property type="entry name" value="PKS_ER"/>
    <property type="match status" value="1"/>
</dbReference>
<dbReference type="InterPro" id="IPR041694">
    <property type="entry name" value="ADH_N_2"/>
</dbReference>
<evidence type="ECO:0000313" key="4">
    <source>
        <dbReference type="Proteomes" id="UP000238296"/>
    </source>
</evidence>
<dbReference type="Proteomes" id="UP000238296">
    <property type="component" value="Unassembled WGS sequence"/>
</dbReference>
<organism evidence="3 4">
    <name type="scientific">Mycobacterium talmoniae</name>
    <dbReference type="NCBI Taxonomy" id="1858794"/>
    <lineage>
        <taxon>Bacteria</taxon>
        <taxon>Bacillati</taxon>
        <taxon>Actinomycetota</taxon>
        <taxon>Actinomycetes</taxon>
        <taxon>Mycobacteriales</taxon>
        <taxon>Mycobacteriaceae</taxon>
        <taxon>Mycobacterium</taxon>
    </lineage>
</organism>
<reference evidence="3 4" key="1">
    <citation type="journal article" date="2017" name="Int. J. Syst. Evol. Microbiol.">
        <title>Mycobacterium talmoniae sp. nov., a slowly growing mycobacterium isolated from human respiratory samples.</title>
        <authorList>
            <person name="Davidson R.M."/>
            <person name="DeGroote M.A."/>
            <person name="Marola J.L."/>
            <person name="Buss S."/>
            <person name="Jones V."/>
            <person name="McNeil M.R."/>
            <person name="Freifeld A.G."/>
            <person name="Elaine Epperson L."/>
            <person name="Hasan N.A."/>
            <person name="Jackson M."/>
            <person name="Iwen P.C."/>
            <person name="Salfinger M."/>
            <person name="Strong M."/>
        </authorList>
    </citation>
    <scope>NUCLEOTIDE SEQUENCE [LARGE SCALE GENOMIC DNA]</scope>
    <source>
        <strain evidence="3 4">ATCC BAA-2683</strain>
    </source>
</reference>
<dbReference type="CDD" id="cd05288">
    <property type="entry name" value="PGDH"/>
    <property type="match status" value="1"/>
</dbReference>
<dbReference type="FunFam" id="3.40.50.720:FF:000121">
    <property type="entry name" value="Prostaglandin reductase 2"/>
    <property type="match status" value="1"/>
</dbReference>
<protein>
    <submittedName>
        <fullName evidence="3">NADPH-dependent curcumin reductase</fullName>
        <ecNumber evidence="3">1.3.1.-</ecNumber>
    </submittedName>
</protein>
<keyword evidence="1 3" id="KW-0560">Oxidoreductase</keyword>
<comment type="caution">
    <text evidence="3">The sequence shown here is derived from an EMBL/GenBank/DDBJ whole genome shotgun (WGS) entry which is preliminary data.</text>
</comment>
<sequence length="359" mass="38732">MVRMNRGWVLKQRPEREVRSTDLELVESPVAGLEHDQILVKNIYLSIDPTNRVWLSSRDQYLPPVGIGEVVRGVSVGVVEDSSSARFQPGDTVLLGQGGWQLYSTYDASAASRIRRRANIPLTASLSVLGTTGLTAYCGLLDVCRPNPGETLVVSAAAGAVGSIVGQIAKIKGCRVIGIAGGPDKCKWIVDDLGFDGAIDYKSEDVGDALDRLCPDGVDMDFENVGGSIMDAVYSRLNVNGRMAVCGLISSYNSDAPMAGPKDFGRVLMNRLTIQGFVVLDHLSRAREAYGDLAAWIETGQLRWKDHVVHGLASAPEAMNRLFTGEHDGKLMVQIADEPRPVVAQTDSTVTHQQVGARQ</sequence>
<dbReference type="InterPro" id="IPR020843">
    <property type="entry name" value="ER"/>
</dbReference>
<dbReference type="Gene3D" id="3.40.50.720">
    <property type="entry name" value="NAD(P)-binding Rossmann-like Domain"/>
    <property type="match status" value="1"/>
</dbReference>
<dbReference type="AlphaFoldDB" id="A0A2S8BQ19"/>
<proteinExistence type="predicted"/>
<dbReference type="PANTHER" id="PTHR43205">
    <property type="entry name" value="PROSTAGLANDIN REDUCTASE"/>
    <property type="match status" value="1"/>
</dbReference>
<dbReference type="InterPro" id="IPR045010">
    <property type="entry name" value="MDR_fam"/>
</dbReference>
<name>A0A2S8BQ19_9MYCO</name>
<gene>
    <name evidence="3" type="primary">curA</name>
    <name evidence="3" type="ORF">C1Y40_01082</name>
</gene>
<dbReference type="GO" id="GO:0016628">
    <property type="term" value="F:oxidoreductase activity, acting on the CH-CH group of donors, NAD or NADP as acceptor"/>
    <property type="evidence" value="ECO:0007669"/>
    <property type="project" value="InterPro"/>
</dbReference>
<dbReference type="InterPro" id="IPR011032">
    <property type="entry name" value="GroES-like_sf"/>
</dbReference>
<dbReference type="InterPro" id="IPR013149">
    <property type="entry name" value="ADH-like_C"/>
</dbReference>
<dbReference type="SUPFAM" id="SSF50129">
    <property type="entry name" value="GroES-like"/>
    <property type="match status" value="1"/>
</dbReference>
<dbReference type="Gene3D" id="3.90.180.10">
    <property type="entry name" value="Medium-chain alcohol dehydrogenases, catalytic domain"/>
    <property type="match status" value="1"/>
</dbReference>
<dbReference type="EMBL" id="PPEA01000148">
    <property type="protein sequence ID" value="PQM48716.1"/>
    <property type="molecule type" value="Genomic_DNA"/>
</dbReference>
<evidence type="ECO:0000256" key="1">
    <source>
        <dbReference type="ARBA" id="ARBA00023002"/>
    </source>
</evidence>
<feature type="domain" description="Enoyl reductase (ER)" evidence="2">
    <location>
        <begin position="20"/>
        <end position="333"/>
    </location>
</feature>
<dbReference type="SUPFAM" id="SSF51735">
    <property type="entry name" value="NAD(P)-binding Rossmann-fold domains"/>
    <property type="match status" value="1"/>
</dbReference>
<dbReference type="RefSeq" id="WP_083341539.1">
    <property type="nucleotide sequence ID" value="NZ_MLQM01000007.1"/>
</dbReference>
<dbReference type="InterPro" id="IPR036291">
    <property type="entry name" value="NAD(P)-bd_dom_sf"/>
</dbReference>
<evidence type="ECO:0000313" key="3">
    <source>
        <dbReference type="EMBL" id="PQM48716.1"/>
    </source>
</evidence>
<dbReference type="PANTHER" id="PTHR43205:SF7">
    <property type="entry name" value="PROSTAGLANDIN REDUCTASE 1"/>
    <property type="match status" value="1"/>
</dbReference>
<dbReference type="Pfam" id="PF16884">
    <property type="entry name" value="ADH_N_2"/>
    <property type="match status" value="1"/>
</dbReference>
<evidence type="ECO:0000259" key="2">
    <source>
        <dbReference type="SMART" id="SM00829"/>
    </source>
</evidence>